<keyword evidence="1" id="KW-0175">Coiled coil</keyword>
<keyword evidence="2" id="KW-0472">Membrane</keyword>
<organism evidence="4 5">
    <name type="scientific">Trichobilharzia regenti</name>
    <name type="common">Nasal bird schistosome</name>
    <dbReference type="NCBI Taxonomy" id="157069"/>
    <lineage>
        <taxon>Eukaryota</taxon>
        <taxon>Metazoa</taxon>
        <taxon>Spiralia</taxon>
        <taxon>Lophotrochozoa</taxon>
        <taxon>Platyhelminthes</taxon>
        <taxon>Trematoda</taxon>
        <taxon>Digenea</taxon>
        <taxon>Strigeidida</taxon>
        <taxon>Schistosomatoidea</taxon>
        <taxon>Schistosomatidae</taxon>
        <taxon>Trichobilharzia</taxon>
    </lineage>
</organism>
<reference evidence="4" key="1">
    <citation type="submission" date="2022-06" db="EMBL/GenBank/DDBJ databases">
        <authorList>
            <person name="Berger JAMES D."/>
            <person name="Berger JAMES D."/>
        </authorList>
    </citation>
    <scope>NUCLEOTIDE SEQUENCE [LARGE SCALE GENOMIC DNA]</scope>
</reference>
<keyword evidence="4" id="KW-1185">Reference proteome</keyword>
<evidence type="ECO:0000256" key="3">
    <source>
        <dbReference type="SAM" id="SignalP"/>
    </source>
</evidence>
<dbReference type="Proteomes" id="UP000050795">
    <property type="component" value="Unassembled WGS sequence"/>
</dbReference>
<reference evidence="5" key="2">
    <citation type="submission" date="2023-11" db="UniProtKB">
        <authorList>
            <consortium name="WormBaseParasite"/>
        </authorList>
    </citation>
    <scope>IDENTIFICATION</scope>
</reference>
<evidence type="ECO:0000256" key="1">
    <source>
        <dbReference type="SAM" id="Coils"/>
    </source>
</evidence>
<proteinExistence type="predicted"/>
<name>A0AA85J4E9_TRIRE</name>
<dbReference type="WBParaSite" id="TREG1_141090.1">
    <property type="protein sequence ID" value="TREG1_141090.1"/>
    <property type="gene ID" value="TREG1_141090"/>
</dbReference>
<keyword evidence="2" id="KW-1133">Transmembrane helix</keyword>
<evidence type="ECO:0000313" key="5">
    <source>
        <dbReference type="WBParaSite" id="TREG1_141090.1"/>
    </source>
</evidence>
<dbReference type="AlphaFoldDB" id="A0AA85J4E9"/>
<evidence type="ECO:0000313" key="4">
    <source>
        <dbReference type="Proteomes" id="UP000050795"/>
    </source>
</evidence>
<keyword evidence="3" id="KW-0732">Signal</keyword>
<sequence length="121" mass="13677">MLWKLYIISIYLYAFISICADDNVDNVNHDEGVITVSKYTGNLSEERLKAMNDRITDLIKEEFAKEEQEVKEMLEEAKKELKEAQAKSRNSASYYGSDLVLLGISVVMVTLTCVCGILISD</sequence>
<evidence type="ECO:0000256" key="2">
    <source>
        <dbReference type="SAM" id="Phobius"/>
    </source>
</evidence>
<feature type="signal peptide" evidence="3">
    <location>
        <begin position="1"/>
        <end position="20"/>
    </location>
</feature>
<accession>A0AA85J4E9</accession>
<keyword evidence="2" id="KW-0812">Transmembrane</keyword>
<protein>
    <submittedName>
        <fullName evidence="5">Uncharacterized protein</fullName>
    </submittedName>
</protein>
<feature type="coiled-coil region" evidence="1">
    <location>
        <begin position="56"/>
        <end position="94"/>
    </location>
</feature>
<feature type="transmembrane region" description="Helical" evidence="2">
    <location>
        <begin position="99"/>
        <end position="119"/>
    </location>
</feature>
<feature type="chain" id="PRO_5041659445" evidence="3">
    <location>
        <begin position="21"/>
        <end position="121"/>
    </location>
</feature>